<dbReference type="CDD" id="cd01448">
    <property type="entry name" value="TST_Repeat_1"/>
    <property type="match status" value="1"/>
</dbReference>
<evidence type="ECO:0000313" key="4">
    <source>
        <dbReference type="EMBL" id="PWV59266.1"/>
    </source>
</evidence>
<dbReference type="InterPro" id="IPR051126">
    <property type="entry name" value="Thiosulfate_sulfurtransferase"/>
</dbReference>
<dbReference type="EMBL" id="QGTJ01000011">
    <property type="protein sequence ID" value="PWV59266.1"/>
    <property type="molecule type" value="Genomic_DNA"/>
</dbReference>
<keyword evidence="1" id="KW-0677">Repeat</keyword>
<organism evidence="4 5">
    <name type="scientific">Plasticicumulans acidivorans</name>
    <dbReference type="NCBI Taxonomy" id="886464"/>
    <lineage>
        <taxon>Bacteria</taxon>
        <taxon>Pseudomonadati</taxon>
        <taxon>Pseudomonadota</taxon>
        <taxon>Gammaproteobacteria</taxon>
        <taxon>Candidatus Competibacteraceae</taxon>
        <taxon>Plasticicumulans</taxon>
    </lineage>
</organism>
<comment type="caution">
    <text evidence="4">The sequence shown here is derived from an EMBL/GenBank/DDBJ whole genome shotgun (WGS) entry which is preliminary data.</text>
</comment>
<dbReference type="PROSITE" id="PS00380">
    <property type="entry name" value="RHODANESE_1"/>
    <property type="match status" value="1"/>
</dbReference>
<dbReference type="Pfam" id="PF00581">
    <property type="entry name" value="Rhodanese"/>
    <property type="match status" value="2"/>
</dbReference>
<dbReference type="PANTHER" id="PTHR43855">
    <property type="entry name" value="THIOSULFATE SULFURTRANSFERASE"/>
    <property type="match status" value="1"/>
</dbReference>
<keyword evidence="2 4" id="KW-0808">Transferase</keyword>
<reference evidence="4 5" key="1">
    <citation type="submission" date="2018-05" db="EMBL/GenBank/DDBJ databases">
        <title>Genomic Encyclopedia of Type Strains, Phase IV (KMG-IV): sequencing the most valuable type-strain genomes for metagenomic binning, comparative biology and taxonomic classification.</title>
        <authorList>
            <person name="Goeker M."/>
        </authorList>
    </citation>
    <scope>NUCLEOTIDE SEQUENCE [LARGE SCALE GENOMIC DNA]</scope>
    <source>
        <strain evidence="4 5">DSM 23606</strain>
    </source>
</reference>
<dbReference type="PROSITE" id="PS00683">
    <property type="entry name" value="RHODANESE_2"/>
    <property type="match status" value="1"/>
</dbReference>
<evidence type="ECO:0000259" key="3">
    <source>
        <dbReference type="PROSITE" id="PS50206"/>
    </source>
</evidence>
<accession>A0A317MRD4</accession>
<gene>
    <name evidence="4" type="ORF">C7443_11134</name>
</gene>
<feature type="domain" description="Rhodanese" evidence="3">
    <location>
        <begin position="157"/>
        <end position="270"/>
    </location>
</feature>
<dbReference type="Gene3D" id="3.40.250.10">
    <property type="entry name" value="Rhodanese-like domain"/>
    <property type="match status" value="2"/>
</dbReference>
<dbReference type="CDD" id="cd01449">
    <property type="entry name" value="TST_Repeat_2"/>
    <property type="match status" value="1"/>
</dbReference>
<dbReference type="InterPro" id="IPR001307">
    <property type="entry name" value="Thiosulphate_STrfase_CS"/>
</dbReference>
<dbReference type="InterPro" id="IPR001763">
    <property type="entry name" value="Rhodanese-like_dom"/>
</dbReference>
<dbReference type="PANTHER" id="PTHR43855:SF1">
    <property type="entry name" value="THIOSULFATE SULFURTRANSFERASE"/>
    <property type="match status" value="1"/>
</dbReference>
<name>A0A317MRD4_9GAMM</name>
<dbReference type="OrthoDB" id="9781034at2"/>
<proteinExistence type="predicted"/>
<evidence type="ECO:0000256" key="1">
    <source>
        <dbReference type="ARBA" id="ARBA00022737"/>
    </source>
</evidence>
<dbReference type="GO" id="GO:0004792">
    <property type="term" value="F:thiosulfate-cyanide sulfurtransferase activity"/>
    <property type="evidence" value="ECO:0007669"/>
    <property type="project" value="InterPro"/>
</dbReference>
<evidence type="ECO:0000256" key="2">
    <source>
        <dbReference type="RuleBase" id="RU000507"/>
    </source>
</evidence>
<sequence length="271" mass="28796">MNALPLLAPAASFASHLQAPGVLLLDVREPDAYAAGHLPGALNLPYALYVHARPPAMGALPPLSALSAALGAVGYQPERTVLAYDEGGSGKAARLLWTLACVGHHEMAMLDGGLAWWLDHIGIDLVREQPPVTPSQPQLNWAEGVHADRDWVAAHLGDADVTLLDARSPAEFAGVDVRAARGGHIPGAINLDWVTAFDPARLPCVKPLDTLRAQFLAAGIDPAHEIVAYCQTHHRSALSWVLLKTLGYARVRGYAGAWSEWGNTPGLPVEP</sequence>
<dbReference type="SMART" id="SM00450">
    <property type="entry name" value="RHOD"/>
    <property type="match status" value="2"/>
</dbReference>
<dbReference type="AlphaFoldDB" id="A0A317MRD4"/>
<dbReference type="PROSITE" id="PS50206">
    <property type="entry name" value="RHODANESE_3"/>
    <property type="match status" value="2"/>
</dbReference>
<keyword evidence="5" id="KW-1185">Reference proteome</keyword>
<evidence type="ECO:0000313" key="5">
    <source>
        <dbReference type="Proteomes" id="UP000246569"/>
    </source>
</evidence>
<dbReference type="Proteomes" id="UP000246569">
    <property type="component" value="Unassembled WGS sequence"/>
</dbReference>
<dbReference type="SUPFAM" id="SSF52821">
    <property type="entry name" value="Rhodanese/Cell cycle control phosphatase"/>
    <property type="match status" value="2"/>
</dbReference>
<protein>
    <recommendedName>
        <fullName evidence="2">Sulfurtransferase</fullName>
    </recommendedName>
</protein>
<feature type="domain" description="Rhodanese" evidence="3">
    <location>
        <begin position="18"/>
        <end position="122"/>
    </location>
</feature>
<dbReference type="InterPro" id="IPR036873">
    <property type="entry name" value="Rhodanese-like_dom_sf"/>
</dbReference>
<dbReference type="RefSeq" id="WP_110019678.1">
    <property type="nucleotide sequence ID" value="NZ_QGTJ01000011.1"/>
</dbReference>
<keyword evidence="4" id="KW-0670">Pyruvate</keyword>